<reference evidence="1" key="1">
    <citation type="submission" date="2014-09" db="EMBL/GenBank/DDBJ databases">
        <authorList>
            <person name="Magalhaes I.L.F."/>
            <person name="Oliveira U."/>
            <person name="Santos F.R."/>
            <person name="Vidigal T.H.D.A."/>
            <person name="Brescovit A.D."/>
            <person name="Santos A.J."/>
        </authorList>
    </citation>
    <scope>NUCLEOTIDE SEQUENCE</scope>
    <source>
        <tissue evidence="1">Shoot tissue taken approximately 20 cm above the soil surface</tissue>
    </source>
</reference>
<proteinExistence type="predicted"/>
<protein>
    <submittedName>
        <fullName evidence="1">Uncharacterized protein</fullName>
    </submittedName>
</protein>
<evidence type="ECO:0000313" key="1">
    <source>
        <dbReference type="EMBL" id="JAD57718.1"/>
    </source>
</evidence>
<reference evidence="1" key="2">
    <citation type="journal article" date="2015" name="Data Brief">
        <title>Shoot transcriptome of the giant reed, Arundo donax.</title>
        <authorList>
            <person name="Barrero R.A."/>
            <person name="Guerrero F.D."/>
            <person name="Moolhuijzen P."/>
            <person name="Goolsby J.A."/>
            <person name="Tidwell J."/>
            <person name="Bellgard S.E."/>
            <person name="Bellgard M.I."/>
        </authorList>
    </citation>
    <scope>NUCLEOTIDE SEQUENCE</scope>
    <source>
        <tissue evidence="1">Shoot tissue taken approximately 20 cm above the soil surface</tissue>
    </source>
</reference>
<name>A0A0A9B6F7_ARUDO</name>
<dbReference type="AlphaFoldDB" id="A0A0A9B6F7"/>
<accession>A0A0A9B6F7</accession>
<organism evidence="1">
    <name type="scientific">Arundo donax</name>
    <name type="common">Giant reed</name>
    <name type="synonym">Donax arundinaceus</name>
    <dbReference type="NCBI Taxonomy" id="35708"/>
    <lineage>
        <taxon>Eukaryota</taxon>
        <taxon>Viridiplantae</taxon>
        <taxon>Streptophyta</taxon>
        <taxon>Embryophyta</taxon>
        <taxon>Tracheophyta</taxon>
        <taxon>Spermatophyta</taxon>
        <taxon>Magnoliopsida</taxon>
        <taxon>Liliopsida</taxon>
        <taxon>Poales</taxon>
        <taxon>Poaceae</taxon>
        <taxon>PACMAD clade</taxon>
        <taxon>Arundinoideae</taxon>
        <taxon>Arundineae</taxon>
        <taxon>Arundo</taxon>
    </lineage>
</organism>
<sequence>MCIPNQTLSGPKCVTQEERKGSALMVARCQWHPELLSVPARLTRKCQSWMMPHAAFAQMPHAPLETAGRRCR</sequence>
<dbReference type="EMBL" id="GBRH01240177">
    <property type="protein sequence ID" value="JAD57718.1"/>
    <property type="molecule type" value="Transcribed_RNA"/>
</dbReference>